<keyword evidence="1" id="KW-0519">Myristate</keyword>
<evidence type="ECO:0000313" key="4">
    <source>
        <dbReference type="EMBL" id="VCW98661.1"/>
    </source>
</evidence>
<organism evidence="4 5">
    <name type="scientific">Gulo gulo</name>
    <name type="common">Wolverine</name>
    <name type="synonym">Gluton</name>
    <dbReference type="NCBI Taxonomy" id="48420"/>
    <lineage>
        <taxon>Eukaryota</taxon>
        <taxon>Metazoa</taxon>
        <taxon>Chordata</taxon>
        <taxon>Craniata</taxon>
        <taxon>Vertebrata</taxon>
        <taxon>Euteleostomi</taxon>
        <taxon>Mammalia</taxon>
        <taxon>Eutheria</taxon>
        <taxon>Laurasiatheria</taxon>
        <taxon>Carnivora</taxon>
        <taxon>Caniformia</taxon>
        <taxon>Musteloidea</taxon>
        <taxon>Mustelidae</taxon>
        <taxon>Guloninae</taxon>
        <taxon>Gulo</taxon>
    </lineage>
</organism>
<keyword evidence="2" id="KW-0449">Lipoprotein</keyword>
<dbReference type="GO" id="GO:0043410">
    <property type="term" value="P:positive regulation of MAPK cascade"/>
    <property type="evidence" value="ECO:0007669"/>
    <property type="project" value="TreeGrafter"/>
</dbReference>
<comment type="caution">
    <text evidence="4">The sequence shown here is derived from an EMBL/GenBank/DDBJ whole genome shotgun (WGS) entry which is preliminary data.</text>
</comment>
<dbReference type="GO" id="GO:0005765">
    <property type="term" value="C:lysosomal membrane"/>
    <property type="evidence" value="ECO:0007669"/>
    <property type="project" value="TreeGrafter"/>
</dbReference>
<feature type="compositionally biased region" description="Low complexity" evidence="3">
    <location>
        <begin position="32"/>
        <end position="46"/>
    </location>
</feature>
<protein>
    <submittedName>
        <fullName evidence="4">Uncharacterized protein</fullName>
    </submittedName>
</protein>
<dbReference type="PANTHER" id="PTHR13401">
    <property type="entry name" value="RAGULATOR COMPLEX PROTEIN LAMTOR1"/>
    <property type="match status" value="1"/>
</dbReference>
<gene>
    <name evidence="4" type="ORF">BN2614_LOCUS1</name>
</gene>
<accession>A0A9X9Q2X2</accession>
<dbReference type="GO" id="GO:0071230">
    <property type="term" value="P:cellular response to amino acid stimulus"/>
    <property type="evidence" value="ECO:0007669"/>
    <property type="project" value="TreeGrafter"/>
</dbReference>
<dbReference type="AlphaFoldDB" id="A0A9X9Q2X2"/>
<sequence length="187" mass="20225">MLSSILAETASGITDGPAAASRGTEQREYAARARQYSSRSAVRSSSLTRWKNPPPLPSLTSQPHQALASEPVPFPDWQPVPRRAVPAYSALSHIPGAAEEELAVRFGIPRRQGWLDSSPPPLPTCPPCLPPLAQHPGLLLPTEKSVDEARARLEASALEDGARGGRTIWDWRSKPWPGMGWGSKVRA</sequence>
<evidence type="ECO:0000313" key="5">
    <source>
        <dbReference type="Proteomes" id="UP000269945"/>
    </source>
</evidence>
<proteinExistence type="predicted"/>
<dbReference type="EMBL" id="CYRY02026317">
    <property type="protein sequence ID" value="VCW98661.1"/>
    <property type="molecule type" value="Genomic_DNA"/>
</dbReference>
<reference evidence="4 5" key="1">
    <citation type="submission" date="2018-10" db="EMBL/GenBank/DDBJ databases">
        <authorList>
            <person name="Ekblom R."/>
            <person name="Jareborg N."/>
        </authorList>
    </citation>
    <scope>NUCLEOTIDE SEQUENCE [LARGE SCALE GENOMIC DNA]</scope>
    <source>
        <tissue evidence="4">Muscle</tissue>
    </source>
</reference>
<dbReference type="GO" id="GO:0001919">
    <property type="term" value="P:regulation of receptor recycling"/>
    <property type="evidence" value="ECO:0007669"/>
    <property type="project" value="TreeGrafter"/>
</dbReference>
<dbReference type="GO" id="GO:0060090">
    <property type="term" value="F:molecular adaptor activity"/>
    <property type="evidence" value="ECO:0007669"/>
    <property type="project" value="TreeGrafter"/>
</dbReference>
<name>A0A9X9Q2X2_GULGU</name>
<dbReference type="PANTHER" id="PTHR13401:SF2">
    <property type="entry name" value="RAGULATOR COMPLEX PROTEIN LAMTOR1"/>
    <property type="match status" value="1"/>
</dbReference>
<evidence type="ECO:0000256" key="2">
    <source>
        <dbReference type="ARBA" id="ARBA00023288"/>
    </source>
</evidence>
<keyword evidence="5" id="KW-1185">Reference proteome</keyword>
<dbReference type="GO" id="GO:0005085">
    <property type="term" value="F:guanyl-nucleotide exchange factor activity"/>
    <property type="evidence" value="ECO:0007669"/>
    <property type="project" value="TreeGrafter"/>
</dbReference>
<evidence type="ECO:0000256" key="1">
    <source>
        <dbReference type="ARBA" id="ARBA00022707"/>
    </source>
</evidence>
<dbReference type="GO" id="GO:0071986">
    <property type="term" value="C:Ragulator complex"/>
    <property type="evidence" value="ECO:0007669"/>
    <property type="project" value="TreeGrafter"/>
</dbReference>
<evidence type="ECO:0000256" key="3">
    <source>
        <dbReference type="SAM" id="MobiDB-lite"/>
    </source>
</evidence>
<feature type="region of interest" description="Disordered" evidence="3">
    <location>
        <begin position="1"/>
        <end position="79"/>
    </location>
</feature>
<dbReference type="Proteomes" id="UP000269945">
    <property type="component" value="Unassembled WGS sequence"/>
</dbReference>